<accession>A0A9D4GR25</accession>
<name>A0A9D4GR25_DREPO</name>
<evidence type="ECO:0000313" key="2">
    <source>
        <dbReference type="EMBL" id="KAH3821408.1"/>
    </source>
</evidence>
<keyword evidence="3" id="KW-1185">Reference proteome</keyword>
<evidence type="ECO:0000256" key="1">
    <source>
        <dbReference type="SAM" id="MobiDB-lite"/>
    </source>
</evidence>
<feature type="compositionally biased region" description="Basic and acidic residues" evidence="1">
    <location>
        <begin position="285"/>
        <end position="295"/>
    </location>
</feature>
<gene>
    <name evidence="2" type="ORF">DPMN_123172</name>
</gene>
<protein>
    <submittedName>
        <fullName evidence="2">Uncharacterized protein</fullName>
    </submittedName>
</protein>
<evidence type="ECO:0000313" key="3">
    <source>
        <dbReference type="Proteomes" id="UP000828390"/>
    </source>
</evidence>
<dbReference type="Proteomes" id="UP000828390">
    <property type="component" value="Unassembled WGS sequence"/>
</dbReference>
<feature type="region of interest" description="Disordered" evidence="1">
    <location>
        <begin position="261"/>
        <end position="295"/>
    </location>
</feature>
<comment type="caution">
    <text evidence="2">The sequence shown here is derived from an EMBL/GenBank/DDBJ whole genome shotgun (WGS) entry which is preliminary data.</text>
</comment>
<proteinExistence type="predicted"/>
<organism evidence="2 3">
    <name type="scientific">Dreissena polymorpha</name>
    <name type="common">Zebra mussel</name>
    <name type="synonym">Mytilus polymorpha</name>
    <dbReference type="NCBI Taxonomy" id="45954"/>
    <lineage>
        <taxon>Eukaryota</taxon>
        <taxon>Metazoa</taxon>
        <taxon>Spiralia</taxon>
        <taxon>Lophotrochozoa</taxon>
        <taxon>Mollusca</taxon>
        <taxon>Bivalvia</taxon>
        <taxon>Autobranchia</taxon>
        <taxon>Heteroconchia</taxon>
        <taxon>Euheterodonta</taxon>
        <taxon>Imparidentia</taxon>
        <taxon>Neoheterodontei</taxon>
        <taxon>Myida</taxon>
        <taxon>Dreissenoidea</taxon>
        <taxon>Dreissenidae</taxon>
        <taxon>Dreissena</taxon>
    </lineage>
</organism>
<feature type="compositionally biased region" description="Basic and acidic residues" evidence="1">
    <location>
        <begin position="261"/>
        <end position="272"/>
    </location>
</feature>
<reference evidence="2" key="2">
    <citation type="submission" date="2020-11" db="EMBL/GenBank/DDBJ databases">
        <authorList>
            <person name="McCartney M.A."/>
            <person name="Auch B."/>
            <person name="Kono T."/>
            <person name="Mallez S."/>
            <person name="Becker A."/>
            <person name="Gohl D.M."/>
            <person name="Silverstein K.A.T."/>
            <person name="Koren S."/>
            <person name="Bechman K.B."/>
            <person name="Herman A."/>
            <person name="Abrahante J.E."/>
            <person name="Garbe J."/>
        </authorList>
    </citation>
    <scope>NUCLEOTIDE SEQUENCE</scope>
    <source>
        <strain evidence="2">Duluth1</strain>
        <tissue evidence="2">Whole animal</tissue>
    </source>
</reference>
<reference evidence="2" key="1">
    <citation type="journal article" date="2019" name="bioRxiv">
        <title>The Genome of the Zebra Mussel, Dreissena polymorpha: A Resource for Invasive Species Research.</title>
        <authorList>
            <person name="McCartney M.A."/>
            <person name="Auch B."/>
            <person name="Kono T."/>
            <person name="Mallez S."/>
            <person name="Zhang Y."/>
            <person name="Obille A."/>
            <person name="Becker A."/>
            <person name="Abrahante J.E."/>
            <person name="Garbe J."/>
            <person name="Badalamenti J.P."/>
            <person name="Herman A."/>
            <person name="Mangelson H."/>
            <person name="Liachko I."/>
            <person name="Sullivan S."/>
            <person name="Sone E.D."/>
            <person name="Koren S."/>
            <person name="Silverstein K.A.T."/>
            <person name="Beckman K.B."/>
            <person name="Gohl D.M."/>
        </authorList>
    </citation>
    <scope>NUCLEOTIDE SEQUENCE</scope>
    <source>
        <strain evidence="2">Duluth1</strain>
        <tissue evidence="2">Whole animal</tissue>
    </source>
</reference>
<dbReference type="AlphaFoldDB" id="A0A9D4GR25"/>
<dbReference type="EMBL" id="JAIWYP010000005">
    <property type="protein sequence ID" value="KAH3821408.1"/>
    <property type="molecule type" value="Genomic_DNA"/>
</dbReference>
<sequence>MDNNSCERDISLSDERRVRGGASFEGPVIDLNRTRRPQIRIYMDEPLDRAISDGRVNDVQETVDPTVAQLKCLLQMKIKMVVKSSDIRPSAPTDYLRDSRDDTTKKTLHYVDDISSTLPLANIVESDIEQTDHEENKDLMQPALPLEPIQAIDPLRSENESTLESIGVELSATDVVSDVDLATTGAAPRTDTNDVMMTRGQENKANDMTSENHLDMAETNELSMEESTRTSRRGVPSGVNWRIQQPVNTVDVDENIQLKTRSDTHIAKKENEGSDPSVKNLNVKIYHDTAENDEG</sequence>